<evidence type="ECO:0000313" key="2">
    <source>
        <dbReference type="Proteomes" id="UP000267798"/>
    </source>
</evidence>
<name>A0A3A6PKN9_9BACL</name>
<evidence type="ECO:0008006" key="3">
    <source>
        <dbReference type="Google" id="ProtNLM"/>
    </source>
</evidence>
<proteinExistence type="predicted"/>
<gene>
    <name evidence="1" type="ORF">D3P09_10715</name>
</gene>
<dbReference type="AlphaFoldDB" id="A0A3A6PKN9"/>
<dbReference type="OrthoDB" id="4050476at2"/>
<dbReference type="InterPro" id="IPR016187">
    <property type="entry name" value="CTDL_fold"/>
</dbReference>
<sequence length="329" mass="37699">MRLDGLYADEWEGLLADSKKERIVRLLSEHNVPFDLAGMKIFSAYGVESETALLDWQGRKFVFVPGRKSVMLGWDSGIDSMKEGTRREIGDGFEEVDGLNDYINKHTSPIRTVDIPPMIVECELNEVGLVPVGYVDRGKGEHQVEEDYLEQVEDYLYEFNTEHVMTEYSETCRFQRSEDDPMVYHIYAFDYTTREDLLAELQRDGFTLLTEDQWEYLCGAGQRTLFPFGGRFDEEVRYAHLSETGENVLEQPNGLGVTIAYDPYKYEIVDSECLVKGGDGGSALCGGEPFIYMMLPLATYWRDAMAIELAEDEDLATGYYFYRRAFVVK</sequence>
<protein>
    <recommendedName>
        <fullName evidence="3">Sulfatase-modifying factor enzyme domain-containing protein</fullName>
    </recommendedName>
</protein>
<dbReference type="Proteomes" id="UP000267798">
    <property type="component" value="Unassembled WGS sequence"/>
</dbReference>
<dbReference type="SUPFAM" id="SSF56436">
    <property type="entry name" value="C-type lectin-like"/>
    <property type="match status" value="1"/>
</dbReference>
<evidence type="ECO:0000313" key="1">
    <source>
        <dbReference type="EMBL" id="RJX39858.1"/>
    </source>
</evidence>
<dbReference type="Gene3D" id="3.90.1580.10">
    <property type="entry name" value="paralog of FGE (formylglycine-generating enzyme)"/>
    <property type="match status" value="1"/>
</dbReference>
<keyword evidence="2" id="KW-1185">Reference proteome</keyword>
<organism evidence="1 2">
    <name type="scientific">Paenibacillus pinisoli</name>
    <dbReference type="NCBI Taxonomy" id="1276110"/>
    <lineage>
        <taxon>Bacteria</taxon>
        <taxon>Bacillati</taxon>
        <taxon>Bacillota</taxon>
        <taxon>Bacilli</taxon>
        <taxon>Bacillales</taxon>
        <taxon>Paenibacillaceae</taxon>
        <taxon>Paenibacillus</taxon>
    </lineage>
</organism>
<dbReference type="InterPro" id="IPR042095">
    <property type="entry name" value="SUMF_sf"/>
</dbReference>
<comment type="caution">
    <text evidence="1">The sequence shown here is derived from an EMBL/GenBank/DDBJ whole genome shotgun (WGS) entry which is preliminary data.</text>
</comment>
<dbReference type="EMBL" id="QXQB01000002">
    <property type="protein sequence ID" value="RJX39858.1"/>
    <property type="molecule type" value="Genomic_DNA"/>
</dbReference>
<accession>A0A3A6PKN9</accession>
<reference evidence="1 2" key="1">
    <citation type="submission" date="2018-09" db="EMBL/GenBank/DDBJ databases">
        <title>Paenibacillus aracenensis nov. sp. isolated from a cave in southern Spain.</title>
        <authorList>
            <person name="Jurado V."/>
            <person name="Gutierrez-Patricio S."/>
            <person name="Gonzalez-Pimentel J.L."/>
            <person name="Miller A.Z."/>
            <person name="Laiz L."/>
            <person name="Saiz-Jimenez C."/>
        </authorList>
    </citation>
    <scope>NUCLEOTIDE SEQUENCE [LARGE SCALE GENOMIC DNA]</scope>
    <source>
        <strain evidence="1 2">JCM 19203</strain>
    </source>
</reference>
<dbReference type="RefSeq" id="WP_120109670.1">
    <property type="nucleotide sequence ID" value="NZ_QXQB01000002.1"/>
</dbReference>